<accession>A0A9W7YGX6</accession>
<proteinExistence type="predicted"/>
<dbReference type="EMBL" id="JANBOI010000010">
    <property type="protein sequence ID" value="KAJ1735834.1"/>
    <property type="molecule type" value="Genomic_DNA"/>
</dbReference>
<feature type="region of interest" description="Disordered" evidence="1">
    <location>
        <begin position="46"/>
        <end position="102"/>
    </location>
</feature>
<protein>
    <submittedName>
        <fullName evidence="2">Uncharacterized protein</fullName>
    </submittedName>
</protein>
<evidence type="ECO:0000313" key="2">
    <source>
        <dbReference type="EMBL" id="KAJ1735834.1"/>
    </source>
</evidence>
<organism evidence="2 3">
    <name type="scientific">Coemansia biformis</name>
    <dbReference type="NCBI Taxonomy" id="1286918"/>
    <lineage>
        <taxon>Eukaryota</taxon>
        <taxon>Fungi</taxon>
        <taxon>Fungi incertae sedis</taxon>
        <taxon>Zoopagomycota</taxon>
        <taxon>Kickxellomycotina</taxon>
        <taxon>Kickxellomycetes</taxon>
        <taxon>Kickxellales</taxon>
        <taxon>Kickxellaceae</taxon>
        <taxon>Coemansia</taxon>
    </lineage>
</organism>
<dbReference type="OrthoDB" id="5582214at2759"/>
<sequence length="236" mass="25171">MPRRQTSRKSPIATSSSSTESPIATGSPSIERPIAIISARGPSVLSASLVPPQSRLRKTSLLARDPRIRAPVASKGGRGSSDSDSNSDGERPATKRRRSGLAVAAAPIGPSSLLVADIAGGRHKDDVRHALETNPDARCLVEFCADDHQACIMTLYEDGFVWNQEAFLDRRSQNFEAVARQNPFMRCVRSASRQADGSGSDSDASSSAGSGSSTMVQMYAVTVHEIRGEDCPRLFA</sequence>
<name>A0A9W7YGX6_9FUNG</name>
<keyword evidence="3" id="KW-1185">Reference proteome</keyword>
<feature type="region of interest" description="Disordered" evidence="1">
    <location>
        <begin position="1"/>
        <end position="29"/>
    </location>
</feature>
<evidence type="ECO:0000256" key="1">
    <source>
        <dbReference type="SAM" id="MobiDB-lite"/>
    </source>
</evidence>
<dbReference type="Proteomes" id="UP001143981">
    <property type="component" value="Unassembled WGS sequence"/>
</dbReference>
<feature type="region of interest" description="Disordered" evidence="1">
    <location>
        <begin position="190"/>
        <end position="211"/>
    </location>
</feature>
<reference evidence="2" key="1">
    <citation type="submission" date="2022-07" db="EMBL/GenBank/DDBJ databases">
        <title>Phylogenomic reconstructions and comparative analyses of Kickxellomycotina fungi.</title>
        <authorList>
            <person name="Reynolds N.K."/>
            <person name="Stajich J.E."/>
            <person name="Barry K."/>
            <person name="Grigoriev I.V."/>
            <person name="Crous P."/>
            <person name="Smith M.E."/>
        </authorList>
    </citation>
    <scope>NUCLEOTIDE SEQUENCE</scope>
    <source>
        <strain evidence="2">BCRC 34381</strain>
    </source>
</reference>
<comment type="caution">
    <text evidence="2">The sequence shown here is derived from an EMBL/GenBank/DDBJ whole genome shotgun (WGS) entry which is preliminary data.</text>
</comment>
<feature type="compositionally biased region" description="Low complexity" evidence="1">
    <location>
        <begin position="8"/>
        <end position="27"/>
    </location>
</feature>
<gene>
    <name evidence="2" type="ORF">LPJ61_000340</name>
</gene>
<dbReference type="AlphaFoldDB" id="A0A9W7YGX6"/>
<evidence type="ECO:0000313" key="3">
    <source>
        <dbReference type="Proteomes" id="UP001143981"/>
    </source>
</evidence>